<comment type="caution">
    <text evidence="1">The sequence shown here is derived from an EMBL/GenBank/DDBJ whole genome shotgun (WGS) entry which is preliminary data.</text>
</comment>
<gene>
    <name evidence="1" type="ORF">CB604_19650</name>
</gene>
<name>A0A635M7G8_SALEN</name>
<proteinExistence type="predicted"/>
<sequence>MSRVPFTVAARTLPVTSRLVLLVVLIHTLSLSLLDGAEVEKYMPALSDVASLAVPLALPDAHPTKPVEPLLP</sequence>
<protein>
    <submittedName>
        <fullName evidence="1">Uncharacterized protein</fullName>
    </submittedName>
</protein>
<reference evidence="1" key="1">
    <citation type="submission" date="2018-07" db="EMBL/GenBank/DDBJ databases">
        <authorList>
            <person name="Ashton P.M."/>
            <person name="Dallman T."/>
            <person name="Nair S."/>
            <person name="De Pinna E."/>
            <person name="Peters T."/>
            <person name="Grant K."/>
        </authorList>
    </citation>
    <scope>NUCLEOTIDE SEQUENCE</scope>
    <source>
        <strain evidence="1">361772</strain>
    </source>
</reference>
<dbReference type="EMBL" id="AAMITS010000026">
    <property type="protein sequence ID" value="EDH7764690.1"/>
    <property type="molecule type" value="Genomic_DNA"/>
</dbReference>
<organism evidence="1">
    <name type="scientific">Salmonella enteritidis</name>
    <dbReference type="NCBI Taxonomy" id="149539"/>
    <lineage>
        <taxon>Bacteria</taxon>
        <taxon>Pseudomonadati</taxon>
        <taxon>Pseudomonadota</taxon>
        <taxon>Gammaproteobacteria</taxon>
        <taxon>Enterobacterales</taxon>
        <taxon>Enterobacteriaceae</taxon>
        <taxon>Salmonella</taxon>
    </lineage>
</organism>
<dbReference type="AlphaFoldDB" id="A0A635M7G8"/>
<accession>A0A635M7G8</accession>
<evidence type="ECO:0000313" key="1">
    <source>
        <dbReference type="EMBL" id="EDH7764690.1"/>
    </source>
</evidence>